<sequence length="154" mass="17269">MINPYSILASNRAVSHYSTADEQEEERSFSQRRQRGSSVQLRNDSDTVSDVVAKETKKALPKPSKLPGTSQSEKPQTKRKPPADEASHEPSSAKKPRTQISNMKDLLRERETLLMNAAENMEILTGQNEPILRLVSLIKETEQGLGSTRIRRLA</sequence>
<feature type="compositionally biased region" description="Polar residues" evidence="1">
    <location>
        <begin position="8"/>
        <end position="20"/>
    </location>
</feature>
<feature type="region of interest" description="Disordered" evidence="1">
    <location>
        <begin position="1"/>
        <end position="102"/>
    </location>
</feature>
<organism evidence="2 3">
    <name type="scientific">Trichostrongylus colubriformis</name>
    <name type="common">Black scour worm</name>
    <dbReference type="NCBI Taxonomy" id="6319"/>
    <lineage>
        <taxon>Eukaryota</taxon>
        <taxon>Metazoa</taxon>
        <taxon>Ecdysozoa</taxon>
        <taxon>Nematoda</taxon>
        <taxon>Chromadorea</taxon>
        <taxon>Rhabditida</taxon>
        <taxon>Rhabditina</taxon>
        <taxon>Rhabditomorpha</taxon>
        <taxon>Strongyloidea</taxon>
        <taxon>Trichostrongylidae</taxon>
        <taxon>Trichostrongylus</taxon>
    </lineage>
</organism>
<evidence type="ECO:0000256" key="1">
    <source>
        <dbReference type="SAM" id="MobiDB-lite"/>
    </source>
</evidence>
<feature type="compositionally biased region" description="Basic and acidic residues" evidence="1">
    <location>
        <begin position="81"/>
        <end position="92"/>
    </location>
</feature>
<gene>
    <name evidence="2" type="ORF">GCK32_000627</name>
</gene>
<dbReference type="AlphaFoldDB" id="A0AAN8FY06"/>
<evidence type="ECO:0000313" key="3">
    <source>
        <dbReference type="Proteomes" id="UP001331761"/>
    </source>
</evidence>
<dbReference type="Proteomes" id="UP001331761">
    <property type="component" value="Unassembled WGS sequence"/>
</dbReference>
<proteinExistence type="predicted"/>
<name>A0AAN8FY06_TRICO</name>
<accession>A0AAN8FY06</accession>
<comment type="caution">
    <text evidence="2">The sequence shown here is derived from an EMBL/GenBank/DDBJ whole genome shotgun (WGS) entry which is preliminary data.</text>
</comment>
<evidence type="ECO:0000313" key="2">
    <source>
        <dbReference type="EMBL" id="KAK5979390.1"/>
    </source>
</evidence>
<keyword evidence="3" id="KW-1185">Reference proteome</keyword>
<reference evidence="2 3" key="1">
    <citation type="submission" date="2019-10" db="EMBL/GenBank/DDBJ databases">
        <title>Assembly and Annotation for the nematode Trichostrongylus colubriformis.</title>
        <authorList>
            <person name="Martin J."/>
        </authorList>
    </citation>
    <scope>NUCLEOTIDE SEQUENCE [LARGE SCALE GENOMIC DNA]</scope>
    <source>
        <strain evidence="2">G859</strain>
        <tissue evidence="2">Whole worm</tissue>
    </source>
</reference>
<dbReference type="EMBL" id="WIXE01008388">
    <property type="protein sequence ID" value="KAK5979390.1"/>
    <property type="molecule type" value="Genomic_DNA"/>
</dbReference>
<protein>
    <submittedName>
        <fullName evidence="2">Uncharacterized protein</fullName>
    </submittedName>
</protein>